<evidence type="ECO:0000259" key="4">
    <source>
        <dbReference type="PROSITE" id="PS50001"/>
    </source>
</evidence>
<dbReference type="GO" id="GO:0035591">
    <property type="term" value="F:signaling adaptor activity"/>
    <property type="evidence" value="ECO:0007669"/>
    <property type="project" value="TreeGrafter"/>
</dbReference>
<dbReference type="InterPro" id="IPR000980">
    <property type="entry name" value="SH2"/>
</dbReference>
<dbReference type="PRINTS" id="PR00401">
    <property type="entry name" value="SH2DOMAIN"/>
</dbReference>
<reference evidence="5" key="1">
    <citation type="submission" date="2023-09" db="UniProtKB">
        <authorList>
            <consortium name="Ensembl"/>
        </authorList>
    </citation>
    <scope>IDENTIFICATION</scope>
</reference>
<dbReference type="Pfam" id="PF00017">
    <property type="entry name" value="SH2"/>
    <property type="match status" value="1"/>
</dbReference>
<evidence type="ECO:0000256" key="2">
    <source>
        <dbReference type="PROSITE-ProRule" id="PRU00191"/>
    </source>
</evidence>
<dbReference type="SUPFAM" id="SSF55550">
    <property type="entry name" value="SH2 domain"/>
    <property type="match status" value="1"/>
</dbReference>
<dbReference type="PROSITE" id="PS50001">
    <property type="entry name" value="SH2"/>
    <property type="match status" value="1"/>
</dbReference>
<dbReference type="STRING" id="144197.ENSSPAP00000006047"/>
<dbReference type="GO" id="GO:0030971">
    <property type="term" value="F:receptor tyrosine kinase binding"/>
    <property type="evidence" value="ECO:0007669"/>
    <property type="project" value="TreeGrafter"/>
</dbReference>
<name>A0A3B4ZWE6_9TELE</name>
<feature type="domain" description="SH2" evidence="4">
    <location>
        <begin position="97"/>
        <end position="180"/>
    </location>
</feature>
<evidence type="ECO:0000313" key="5">
    <source>
        <dbReference type="Ensembl" id="ENSSPAP00000006047.1"/>
    </source>
</evidence>
<dbReference type="GO" id="GO:0007167">
    <property type="term" value="P:enzyme-linked receptor protein signaling pathway"/>
    <property type="evidence" value="ECO:0007669"/>
    <property type="project" value="TreeGrafter"/>
</dbReference>
<evidence type="ECO:0000256" key="1">
    <source>
        <dbReference type="ARBA" id="ARBA00022999"/>
    </source>
</evidence>
<dbReference type="PANTHER" id="PTHR19969">
    <property type="entry name" value="SH2-SH3 ADAPTOR PROTEIN-RELATED"/>
    <property type="match status" value="1"/>
</dbReference>
<dbReference type="SMART" id="SM00252">
    <property type="entry name" value="SH2"/>
    <property type="match status" value="1"/>
</dbReference>
<keyword evidence="3" id="KW-1133">Transmembrane helix</keyword>
<proteinExistence type="predicted"/>
<dbReference type="Gene3D" id="3.30.505.10">
    <property type="entry name" value="SH2 domain"/>
    <property type="match status" value="1"/>
</dbReference>
<dbReference type="GO" id="GO:0005737">
    <property type="term" value="C:cytoplasm"/>
    <property type="evidence" value="ECO:0007669"/>
    <property type="project" value="TreeGrafter"/>
</dbReference>
<protein>
    <recommendedName>
        <fullName evidence="4">SH2 domain-containing protein</fullName>
    </recommendedName>
</protein>
<sequence length="195" mass="22511">MLASAQHRVLYVFHMDIIREQVKLKLRCFDVFSGTEHVSSYEINLLMCFFCFFALFLLFLCFSEGDWWDARSLTTGGSGYIPSNYVAPVDSIQAEDWYFGKLGRKDAERQLLSTGNPRGTYLIRESETTKGAFSLSIRDWDDVKGDHVKHYKIRKLDSGGYYITTRAQFDTLQQLVQHYSGKKTKLFSDIFLCCA</sequence>
<dbReference type="GeneTree" id="ENSGT00940000155462"/>
<keyword evidence="1 2" id="KW-0727">SH2 domain</keyword>
<dbReference type="AlphaFoldDB" id="A0A3B4ZWE6"/>
<keyword evidence="3" id="KW-0472">Membrane</keyword>
<evidence type="ECO:0000256" key="3">
    <source>
        <dbReference type="SAM" id="Phobius"/>
    </source>
</evidence>
<keyword evidence="3" id="KW-0812">Transmembrane</keyword>
<accession>A0A3B4ZWE6</accession>
<dbReference type="PANTHER" id="PTHR19969:SF15">
    <property type="entry name" value="SRC-LIKE-ADAPTER 2 ISOFORM X1"/>
    <property type="match status" value="1"/>
</dbReference>
<dbReference type="FunFam" id="3.30.505.10:FF:000120">
    <property type="entry name" value="Tyrosine-protein kinase Fyn"/>
    <property type="match status" value="1"/>
</dbReference>
<dbReference type="InterPro" id="IPR051184">
    <property type="entry name" value="Tyrosine-phos_adapter"/>
</dbReference>
<dbReference type="Gene3D" id="2.30.30.40">
    <property type="entry name" value="SH3 Domains"/>
    <property type="match status" value="1"/>
</dbReference>
<dbReference type="InterPro" id="IPR036860">
    <property type="entry name" value="SH2_dom_sf"/>
</dbReference>
<dbReference type="Ensembl" id="ENSSPAT00000006169.1">
    <property type="protein sequence ID" value="ENSSPAP00000006047.1"/>
    <property type="gene ID" value="ENSSPAG00000004672.1"/>
</dbReference>
<organism evidence="5">
    <name type="scientific">Stegastes partitus</name>
    <name type="common">bicolor damselfish</name>
    <dbReference type="NCBI Taxonomy" id="144197"/>
    <lineage>
        <taxon>Eukaryota</taxon>
        <taxon>Metazoa</taxon>
        <taxon>Chordata</taxon>
        <taxon>Craniata</taxon>
        <taxon>Vertebrata</taxon>
        <taxon>Euteleostomi</taxon>
        <taxon>Actinopterygii</taxon>
        <taxon>Neopterygii</taxon>
        <taxon>Teleostei</taxon>
        <taxon>Neoteleostei</taxon>
        <taxon>Acanthomorphata</taxon>
        <taxon>Ovalentaria</taxon>
        <taxon>Pomacentridae</taxon>
        <taxon>Stegastes</taxon>
    </lineage>
</organism>
<dbReference type="GO" id="GO:0016477">
    <property type="term" value="P:cell migration"/>
    <property type="evidence" value="ECO:0007669"/>
    <property type="project" value="TreeGrafter"/>
</dbReference>
<feature type="transmembrane region" description="Helical" evidence="3">
    <location>
        <begin position="43"/>
        <end position="62"/>
    </location>
</feature>